<feature type="transmembrane region" description="Helical" evidence="1">
    <location>
        <begin position="69"/>
        <end position="86"/>
    </location>
</feature>
<keyword evidence="1" id="KW-0472">Membrane</keyword>
<accession>D1AI12</accession>
<evidence type="ECO:0000313" key="2">
    <source>
        <dbReference type="EMBL" id="ACZ08396.1"/>
    </source>
</evidence>
<evidence type="ECO:0000313" key="3">
    <source>
        <dbReference type="Proteomes" id="UP000000845"/>
    </source>
</evidence>
<dbReference type="HOGENOM" id="CLU_1199101_0_0_0"/>
<dbReference type="SUPFAM" id="SSF160975">
    <property type="entry name" value="AF1531-like"/>
    <property type="match status" value="1"/>
</dbReference>
<dbReference type="STRING" id="526218.Sterm_1537"/>
<name>D1AI12_SEBTE</name>
<evidence type="ECO:0000256" key="1">
    <source>
        <dbReference type="SAM" id="Phobius"/>
    </source>
</evidence>
<dbReference type="eggNOG" id="COG1555">
    <property type="taxonomic scope" value="Bacteria"/>
</dbReference>
<feature type="transmembrane region" description="Helical" evidence="1">
    <location>
        <begin position="44"/>
        <end position="63"/>
    </location>
</feature>
<dbReference type="Proteomes" id="UP000000845">
    <property type="component" value="Chromosome"/>
</dbReference>
<reference evidence="3" key="1">
    <citation type="submission" date="2009-09" db="EMBL/GenBank/DDBJ databases">
        <title>The complete chromosome of Sebaldella termitidis ATCC 33386.</title>
        <authorList>
            <consortium name="US DOE Joint Genome Institute (JGI-PGF)"/>
            <person name="Lucas S."/>
            <person name="Copeland A."/>
            <person name="Lapidus A."/>
            <person name="Glavina del Rio T."/>
            <person name="Dalin E."/>
            <person name="Tice H."/>
            <person name="Bruce D."/>
            <person name="Goodwin L."/>
            <person name="Pitluck S."/>
            <person name="Kyrpides N."/>
            <person name="Mavromatis K."/>
            <person name="Ivanova N."/>
            <person name="Mikhailova N."/>
            <person name="Sims D."/>
            <person name="Meincke L."/>
            <person name="Brettin T."/>
            <person name="Detter J.C."/>
            <person name="Han C."/>
            <person name="Larimer F."/>
            <person name="Land M."/>
            <person name="Hauser L."/>
            <person name="Markowitz V."/>
            <person name="Cheng J.F."/>
            <person name="Hugenholtz P."/>
            <person name="Woyke T."/>
            <person name="Wu D."/>
            <person name="Eisen J.A."/>
        </authorList>
    </citation>
    <scope>NUCLEOTIDE SEQUENCE [LARGE SCALE GENOMIC DNA]</scope>
    <source>
        <strain evidence="3">ATCC 33386 / NCTC 11300</strain>
    </source>
</reference>
<proteinExistence type="predicted"/>
<feature type="transmembrane region" description="Helical" evidence="1">
    <location>
        <begin position="12"/>
        <end position="32"/>
    </location>
</feature>
<dbReference type="AlphaFoldDB" id="D1AI12"/>
<gene>
    <name evidence="2" type="ordered locus">Sterm_1537</name>
</gene>
<dbReference type="RefSeq" id="WP_012860992.1">
    <property type="nucleotide sequence ID" value="NC_013517.1"/>
</dbReference>
<keyword evidence="1" id="KW-1133">Transmembrane helix</keyword>
<keyword evidence="1" id="KW-0812">Transmembrane</keyword>
<evidence type="ECO:0008006" key="4">
    <source>
        <dbReference type="Google" id="ProtNLM"/>
    </source>
</evidence>
<organism evidence="2 3">
    <name type="scientific">Sebaldella termitidis (strain ATCC 33386 / NCTC 11300)</name>
    <dbReference type="NCBI Taxonomy" id="526218"/>
    <lineage>
        <taxon>Bacteria</taxon>
        <taxon>Fusobacteriati</taxon>
        <taxon>Fusobacteriota</taxon>
        <taxon>Fusobacteriia</taxon>
        <taxon>Fusobacteriales</taxon>
        <taxon>Leptotrichiaceae</taxon>
        <taxon>Sebaldella</taxon>
    </lineage>
</organism>
<sequence length="231" mass="26442">MSSDNKKSIHAFWAILTAFGVFNAVLFYYAGIKSKSGKYIKVGHFYLFLIFLTFFVNSSIPFITNILSYLYLGGYIFGLVFALKTLPAYRKRLTMLEYADSSTLNSKKIYLLDNQSLENLIKNNSPVPLENNIKTSVFTDSKSFDPVIFSENSEDEYPKYLGIKTKINIDPEEKLSALPFITKQLVRKIILERELGSGFRNTDDLCNKLGLSDRNARILAQRIDFSFKNKK</sequence>
<reference evidence="2 3" key="2">
    <citation type="journal article" date="2010" name="Stand. Genomic Sci.">
        <title>Complete genome sequence of Sebaldella termitidis type strain (NCTC 11300).</title>
        <authorList>
            <person name="Harmon-Smith M."/>
            <person name="Celia L."/>
            <person name="Chertkov O."/>
            <person name="Lapidus A."/>
            <person name="Copeland A."/>
            <person name="Glavina Del Rio T."/>
            <person name="Nolan M."/>
            <person name="Lucas S."/>
            <person name="Tice H."/>
            <person name="Cheng J.F."/>
            <person name="Han C."/>
            <person name="Detter J.C."/>
            <person name="Bruce D."/>
            <person name="Goodwin L."/>
            <person name="Pitluck S."/>
            <person name="Pati A."/>
            <person name="Liolios K."/>
            <person name="Ivanova N."/>
            <person name="Mavromatis K."/>
            <person name="Mikhailova N."/>
            <person name="Chen A."/>
            <person name="Palaniappan K."/>
            <person name="Land M."/>
            <person name="Hauser L."/>
            <person name="Chang Y.J."/>
            <person name="Jeffries C.D."/>
            <person name="Brettin T."/>
            <person name="Goker M."/>
            <person name="Beck B."/>
            <person name="Bristow J."/>
            <person name="Eisen J.A."/>
            <person name="Markowitz V."/>
            <person name="Hugenholtz P."/>
            <person name="Kyrpides N.C."/>
            <person name="Klenk H.P."/>
            <person name="Chen F."/>
        </authorList>
    </citation>
    <scope>NUCLEOTIDE SEQUENCE [LARGE SCALE GENOMIC DNA]</scope>
    <source>
        <strain evidence="3">ATCC 33386 / NCTC 11300</strain>
    </source>
</reference>
<dbReference type="EMBL" id="CP001739">
    <property type="protein sequence ID" value="ACZ08396.1"/>
    <property type="molecule type" value="Genomic_DNA"/>
</dbReference>
<dbReference type="KEGG" id="str:Sterm_1537"/>
<protein>
    <recommendedName>
        <fullName evidence="4">Helix-hairpin-helix motif protein</fullName>
    </recommendedName>
</protein>
<keyword evidence="3" id="KW-1185">Reference proteome</keyword>